<dbReference type="RefSeq" id="WP_135435884.1">
    <property type="nucleotide sequence ID" value="NZ_SRLA01000004.1"/>
</dbReference>
<comment type="caution">
    <text evidence="1">The sequence shown here is derived from an EMBL/GenBank/DDBJ whole genome shotgun (WGS) entry which is preliminary data.</text>
</comment>
<evidence type="ECO:0000313" key="2">
    <source>
        <dbReference type="Proteomes" id="UP000298337"/>
    </source>
</evidence>
<reference evidence="1 2" key="1">
    <citation type="submission" date="2019-04" db="EMBL/GenBank/DDBJ databases">
        <authorList>
            <person name="Feng G."/>
            <person name="Zhang J."/>
            <person name="Zhu H."/>
        </authorList>
    </citation>
    <scope>NUCLEOTIDE SEQUENCE [LARGE SCALE GENOMIC DNA]</scope>
    <source>
        <strain evidence="1 2">92R-1</strain>
    </source>
</reference>
<name>A0A4Z0P2U2_9BACT</name>
<accession>A0A4Z0P2U2</accession>
<dbReference type="Proteomes" id="UP000298337">
    <property type="component" value="Unassembled WGS sequence"/>
</dbReference>
<organism evidence="1 2">
    <name type="scientific">Hymenobacter fodinae</name>
    <dbReference type="NCBI Taxonomy" id="2510796"/>
    <lineage>
        <taxon>Bacteria</taxon>
        <taxon>Pseudomonadati</taxon>
        <taxon>Bacteroidota</taxon>
        <taxon>Cytophagia</taxon>
        <taxon>Cytophagales</taxon>
        <taxon>Hymenobacteraceae</taxon>
        <taxon>Hymenobacter</taxon>
    </lineage>
</organism>
<proteinExistence type="predicted"/>
<dbReference type="EMBL" id="SRLA01000004">
    <property type="protein sequence ID" value="TGE05571.1"/>
    <property type="molecule type" value="Genomic_DNA"/>
</dbReference>
<dbReference type="AlphaFoldDB" id="A0A4Z0P2U2"/>
<protein>
    <submittedName>
        <fullName evidence="1">Uncharacterized protein</fullName>
    </submittedName>
</protein>
<keyword evidence="2" id="KW-1185">Reference proteome</keyword>
<sequence>MESWLVCAVSGAQTSTSLRVKPVAVFASKEEAQAYITPKNEALEIAWQHYKQAYQEWSHLADAEAAKTPTKYRWDIPKKIWEELKAKAPTEPEDDEYTITALGEYMELPW</sequence>
<gene>
    <name evidence="1" type="ORF">EU556_19925</name>
</gene>
<evidence type="ECO:0000313" key="1">
    <source>
        <dbReference type="EMBL" id="TGE05571.1"/>
    </source>
</evidence>